<evidence type="ECO:0000313" key="2">
    <source>
        <dbReference type="EMBL" id="MBB3893632.1"/>
    </source>
</evidence>
<evidence type="ECO:0000313" key="3">
    <source>
        <dbReference type="Proteomes" id="UP000530564"/>
    </source>
</evidence>
<sequence length="116" mass="11057">MRVTVASFSAIGLAMVLCGACSGQGSGQAEASAAPQGERVTAVGCAVAGPTPGCVTIKSGGKSYDLAAASPAVDLSKKVGISVTGHAAGEVGACGIKLSDVEVEYLGLECAGAPAS</sequence>
<dbReference type="RefSeq" id="WP_183777127.1">
    <property type="nucleotide sequence ID" value="NZ_JACIDK010000015.1"/>
</dbReference>
<dbReference type="Proteomes" id="UP000530564">
    <property type="component" value="Unassembled WGS sequence"/>
</dbReference>
<keyword evidence="3" id="KW-1185">Reference proteome</keyword>
<dbReference type="AlphaFoldDB" id="A0A840A8I6"/>
<accession>A0A840A8I6</accession>
<gene>
    <name evidence="2" type="ORF">GGQ61_004380</name>
</gene>
<feature type="chain" id="PRO_5032897525" evidence="1">
    <location>
        <begin position="20"/>
        <end position="116"/>
    </location>
</feature>
<proteinExistence type="predicted"/>
<feature type="signal peptide" evidence="1">
    <location>
        <begin position="1"/>
        <end position="19"/>
    </location>
</feature>
<comment type="caution">
    <text evidence="2">The sequence shown here is derived from an EMBL/GenBank/DDBJ whole genome shotgun (WGS) entry which is preliminary data.</text>
</comment>
<dbReference type="EMBL" id="JACIDK010000015">
    <property type="protein sequence ID" value="MBB3893632.1"/>
    <property type="molecule type" value="Genomic_DNA"/>
</dbReference>
<protein>
    <submittedName>
        <fullName evidence="2">Uncharacterized protein</fullName>
    </submittedName>
</protein>
<keyword evidence="1" id="KW-0732">Signal</keyword>
<organism evidence="2 3">
    <name type="scientific">Phenylobacterium haematophilum</name>
    <dbReference type="NCBI Taxonomy" id="98513"/>
    <lineage>
        <taxon>Bacteria</taxon>
        <taxon>Pseudomonadati</taxon>
        <taxon>Pseudomonadota</taxon>
        <taxon>Alphaproteobacteria</taxon>
        <taxon>Caulobacterales</taxon>
        <taxon>Caulobacteraceae</taxon>
        <taxon>Phenylobacterium</taxon>
    </lineage>
</organism>
<evidence type="ECO:0000256" key="1">
    <source>
        <dbReference type="SAM" id="SignalP"/>
    </source>
</evidence>
<reference evidence="2 3" key="1">
    <citation type="submission" date="2020-08" db="EMBL/GenBank/DDBJ databases">
        <title>Genomic Encyclopedia of Type Strains, Phase IV (KMG-IV): sequencing the most valuable type-strain genomes for metagenomic binning, comparative biology and taxonomic classification.</title>
        <authorList>
            <person name="Goeker M."/>
        </authorList>
    </citation>
    <scope>NUCLEOTIDE SEQUENCE [LARGE SCALE GENOMIC DNA]</scope>
    <source>
        <strain evidence="2 3">DSM 21793</strain>
    </source>
</reference>
<name>A0A840A8I6_9CAUL</name>